<sequence length="320" mass="38337">MIIFKASINKQIVINDTKVVCLEKAKKYDFEIVGSRLNENVLVDICLKTIYINPDKRYILKFENIDVIPFNSVLNNSDYGILDMVNDKIIKPFVYKEKKVVSFSLYGNKPMYCEGAIRNLKQYTEKYKDISCYFYVRNDVNKETIDKIKDAGGIVIECIDNEDWYGMFTRFLPCENEKELYLSRDCDCRLINREVKAIEQWLATDKKFHIIRDHPWHNTLILGGMWGLKNMCIDNLRFQIMYWCLEYIKLNEKKQKGPDQYFLKNLYRLVKNDIYVNDEFFEYETEKYKINIERNNKEYIGEAYDENDNYDIDLRNKINT</sequence>
<dbReference type="EMBL" id="MN738857">
    <property type="protein sequence ID" value="QHT28441.1"/>
    <property type="molecule type" value="Genomic_DNA"/>
</dbReference>
<protein>
    <submittedName>
        <fullName evidence="1">Uncharacterized protein</fullName>
    </submittedName>
</protein>
<dbReference type="AlphaFoldDB" id="A0A6C0EIH6"/>
<reference evidence="1" key="1">
    <citation type="journal article" date="2020" name="Nature">
        <title>Giant virus diversity and host interactions through global metagenomics.</title>
        <authorList>
            <person name="Schulz F."/>
            <person name="Roux S."/>
            <person name="Paez-Espino D."/>
            <person name="Jungbluth S."/>
            <person name="Walsh D.A."/>
            <person name="Denef V.J."/>
            <person name="McMahon K.D."/>
            <person name="Konstantinidis K.T."/>
            <person name="Eloe-Fadrosh E.A."/>
            <person name="Kyrpides N.C."/>
            <person name="Woyke T."/>
        </authorList>
    </citation>
    <scope>NUCLEOTIDE SEQUENCE</scope>
    <source>
        <strain evidence="1">GVMAG-M-3300001348-25</strain>
    </source>
</reference>
<accession>A0A6C0EIH6</accession>
<organism evidence="1">
    <name type="scientific">viral metagenome</name>
    <dbReference type="NCBI Taxonomy" id="1070528"/>
    <lineage>
        <taxon>unclassified sequences</taxon>
        <taxon>metagenomes</taxon>
        <taxon>organismal metagenomes</taxon>
    </lineage>
</organism>
<name>A0A6C0EIH6_9ZZZZ</name>
<proteinExistence type="predicted"/>
<evidence type="ECO:0000313" key="1">
    <source>
        <dbReference type="EMBL" id="QHT28441.1"/>
    </source>
</evidence>